<dbReference type="EMBL" id="JBIGHV010000004">
    <property type="protein sequence ID" value="MFG6430623.1"/>
    <property type="molecule type" value="Genomic_DNA"/>
</dbReference>
<keyword evidence="4" id="KW-1185">Reference proteome</keyword>
<feature type="region of interest" description="Disordered" evidence="1">
    <location>
        <begin position="1"/>
        <end position="38"/>
    </location>
</feature>
<evidence type="ECO:0000313" key="4">
    <source>
        <dbReference type="Proteomes" id="UP001606210"/>
    </source>
</evidence>
<proteinExistence type="predicted"/>
<evidence type="ECO:0000313" key="3">
    <source>
        <dbReference type="EMBL" id="MFG6430623.1"/>
    </source>
</evidence>
<sequence>MSPSPAPSADPDGVAGPGGPSQGPLPRPSGVDERQHRRARAHWPIRLIGASGKVASGWVWDVSEGGMGVVSSVHMPVGSIVQTAVAIPNPKDPQRHLAVQAKVRVVFASFTGTQTRLGVQFLALPLEVRMAIHAYVVGHA</sequence>
<dbReference type="Proteomes" id="UP001606210">
    <property type="component" value="Unassembled WGS sequence"/>
</dbReference>
<evidence type="ECO:0000256" key="1">
    <source>
        <dbReference type="SAM" id="MobiDB-lite"/>
    </source>
</evidence>
<name>A0ABW7F1X0_9BURK</name>
<feature type="domain" description="PilZ" evidence="2">
    <location>
        <begin position="33"/>
        <end position="136"/>
    </location>
</feature>
<protein>
    <submittedName>
        <fullName evidence="3">PilZ domain-containing protein</fullName>
    </submittedName>
</protein>
<accession>A0ABW7F1X0</accession>
<dbReference type="RefSeq" id="WP_394479014.1">
    <property type="nucleotide sequence ID" value="NZ_JBIGHV010000004.1"/>
</dbReference>
<organism evidence="3 4">
    <name type="scientific">Pelomonas parva</name>
    <dbReference type="NCBI Taxonomy" id="3299032"/>
    <lineage>
        <taxon>Bacteria</taxon>
        <taxon>Pseudomonadati</taxon>
        <taxon>Pseudomonadota</taxon>
        <taxon>Betaproteobacteria</taxon>
        <taxon>Burkholderiales</taxon>
        <taxon>Sphaerotilaceae</taxon>
        <taxon>Roseateles</taxon>
    </lineage>
</organism>
<evidence type="ECO:0000259" key="2">
    <source>
        <dbReference type="Pfam" id="PF07238"/>
    </source>
</evidence>
<dbReference type="SUPFAM" id="SSF141371">
    <property type="entry name" value="PilZ domain-like"/>
    <property type="match status" value="1"/>
</dbReference>
<gene>
    <name evidence="3" type="ORF">ACG00Y_11910</name>
</gene>
<dbReference type="Pfam" id="PF07238">
    <property type="entry name" value="PilZ"/>
    <property type="match status" value="1"/>
</dbReference>
<reference evidence="3 4" key="1">
    <citation type="submission" date="2024-08" db="EMBL/GenBank/DDBJ databases">
        <authorList>
            <person name="Lu H."/>
        </authorList>
    </citation>
    <scope>NUCLEOTIDE SEQUENCE [LARGE SCALE GENOMIC DNA]</scope>
    <source>
        <strain evidence="3 4">LYH14W</strain>
    </source>
</reference>
<dbReference type="Gene3D" id="2.40.10.220">
    <property type="entry name" value="predicted glycosyltransferase like domains"/>
    <property type="match status" value="1"/>
</dbReference>
<comment type="caution">
    <text evidence="3">The sequence shown here is derived from an EMBL/GenBank/DDBJ whole genome shotgun (WGS) entry which is preliminary data.</text>
</comment>
<dbReference type="InterPro" id="IPR009875">
    <property type="entry name" value="PilZ_domain"/>
</dbReference>